<protein>
    <submittedName>
        <fullName evidence="1">Uncharacterized protein</fullName>
    </submittedName>
</protein>
<comment type="caution">
    <text evidence="1">The sequence shown here is derived from an EMBL/GenBank/DDBJ whole genome shotgun (WGS) entry which is preliminary data.</text>
</comment>
<accession>A0A0F9MPX9</accession>
<gene>
    <name evidence="1" type="ORF">LCGC14_1432720</name>
</gene>
<dbReference type="EMBL" id="LAZR01009676">
    <property type="protein sequence ID" value="KKM71242.1"/>
    <property type="molecule type" value="Genomic_DNA"/>
</dbReference>
<dbReference type="AlphaFoldDB" id="A0A0F9MPX9"/>
<organism evidence="1">
    <name type="scientific">marine sediment metagenome</name>
    <dbReference type="NCBI Taxonomy" id="412755"/>
    <lineage>
        <taxon>unclassified sequences</taxon>
        <taxon>metagenomes</taxon>
        <taxon>ecological metagenomes</taxon>
    </lineage>
</organism>
<feature type="non-terminal residue" evidence="1">
    <location>
        <position position="62"/>
    </location>
</feature>
<sequence length="62" mass="7237">MGIGPETMARHCRKCQWCAKYDDYDVMANTHTPVYHCQFPGDTFRRGKTDEATLDNQCPYFD</sequence>
<reference evidence="1" key="1">
    <citation type="journal article" date="2015" name="Nature">
        <title>Complex archaea that bridge the gap between prokaryotes and eukaryotes.</title>
        <authorList>
            <person name="Spang A."/>
            <person name="Saw J.H."/>
            <person name="Jorgensen S.L."/>
            <person name="Zaremba-Niedzwiedzka K."/>
            <person name="Martijn J."/>
            <person name="Lind A.E."/>
            <person name="van Eijk R."/>
            <person name="Schleper C."/>
            <person name="Guy L."/>
            <person name="Ettema T.J."/>
        </authorList>
    </citation>
    <scope>NUCLEOTIDE SEQUENCE</scope>
</reference>
<name>A0A0F9MPX9_9ZZZZ</name>
<proteinExistence type="predicted"/>
<evidence type="ECO:0000313" key="1">
    <source>
        <dbReference type="EMBL" id="KKM71242.1"/>
    </source>
</evidence>